<evidence type="ECO:0000313" key="2">
    <source>
        <dbReference type="Proteomes" id="UP000076577"/>
    </source>
</evidence>
<dbReference type="RefSeq" id="WP_074882229.1">
    <property type="nucleotide sequence ID" value="NZ_FOFM01000010.1"/>
</dbReference>
<dbReference type="AlphaFoldDB" id="A0A165XGQ0"/>
<keyword evidence="2" id="KW-1185">Reference proteome</keyword>
<dbReference type="PATRIC" id="fig|989403.3.peg.3242"/>
<gene>
    <name evidence="1" type="ORF">PsAD2_03026</name>
</gene>
<organism evidence="1 2">
    <name type="scientific">Pseudovibrio axinellae</name>
    <dbReference type="NCBI Taxonomy" id="989403"/>
    <lineage>
        <taxon>Bacteria</taxon>
        <taxon>Pseudomonadati</taxon>
        <taxon>Pseudomonadota</taxon>
        <taxon>Alphaproteobacteria</taxon>
        <taxon>Hyphomicrobiales</taxon>
        <taxon>Stappiaceae</taxon>
        <taxon>Pseudovibrio</taxon>
    </lineage>
</organism>
<dbReference type="EMBL" id="LMCB01000030">
    <property type="protein sequence ID" value="KZL17689.1"/>
    <property type="molecule type" value="Genomic_DNA"/>
</dbReference>
<dbReference type="OrthoDB" id="8419467at2"/>
<reference evidence="1 2" key="1">
    <citation type="journal article" date="2016" name="Front. Microbiol.">
        <title>Comparative Genomic Analysis Reveals a Diverse Repertoire of Genes Involved in Prokaryote-Eukaryote Interactions within the Pseudovibrio Genus.</title>
        <authorList>
            <person name="Romano S."/>
            <person name="Fernandez-Guerra A."/>
            <person name="Reen F.J."/>
            <person name="Glockner F.O."/>
            <person name="Crowley S.P."/>
            <person name="O'Sullivan O."/>
            <person name="Cotter P.D."/>
            <person name="Adams C."/>
            <person name="Dobson A.D."/>
            <person name="O'Gara F."/>
        </authorList>
    </citation>
    <scope>NUCLEOTIDE SEQUENCE [LARGE SCALE GENOMIC DNA]</scope>
    <source>
        <strain evidence="1 2">Ad2</strain>
    </source>
</reference>
<evidence type="ECO:0000313" key="1">
    <source>
        <dbReference type="EMBL" id="KZL17689.1"/>
    </source>
</evidence>
<protein>
    <submittedName>
        <fullName evidence="1">Uncharacterized protein</fullName>
    </submittedName>
</protein>
<accession>A0A165XGQ0</accession>
<proteinExistence type="predicted"/>
<dbReference type="Proteomes" id="UP000076577">
    <property type="component" value="Unassembled WGS sequence"/>
</dbReference>
<comment type="caution">
    <text evidence="1">The sequence shown here is derived from an EMBL/GenBank/DDBJ whole genome shotgun (WGS) entry which is preliminary data.</text>
</comment>
<dbReference type="STRING" id="989403.SAMN05421798_11055"/>
<name>A0A165XGQ0_9HYPH</name>
<sequence>MILNRIVLRWAVVSALSNYMDEPLPTIAGRLIFDSKIEPVHTQKKDTVYPMCVVYTDYDFNGPPALGYERDKRTITITFEVFIGAFDVDEDETFNLNLPNTDAELEYSLDMFEAQIFRALHGDNLACDAYRSLINSYDNVISRRGATVEGGSKVAARQITVEVLCDRDPIVGQPSEEVTAFLEELRSKGEYGEYVEDLLEAYAFDKELSLSTQHAVHLNYPNKVREALGIPKPDAPVSITPEIVFHASNGSS</sequence>